<evidence type="ECO:0000256" key="4">
    <source>
        <dbReference type="ARBA" id="ARBA00023012"/>
    </source>
</evidence>
<dbReference type="Gene3D" id="1.10.10.10">
    <property type="entry name" value="Winged helix-like DNA-binding domain superfamily/Winged helix DNA-binding domain"/>
    <property type="match status" value="1"/>
</dbReference>
<evidence type="ECO:0000256" key="5">
    <source>
        <dbReference type="ARBA" id="ARBA00023015"/>
    </source>
</evidence>
<evidence type="ECO:0000256" key="1">
    <source>
        <dbReference type="ARBA" id="ARBA00004496"/>
    </source>
</evidence>
<keyword evidence="6" id="KW-0238">DNA-binding</keyword>
<dbReference type="PIRSF" id="PIRSF006171">
    <property type="entry name" value="RR_citrat_malat"/>
    <property type="match status" value="1"/>
</dbReference>
<dbReference type="PANTHER" id="PTHR45526">
    <property type="entry name" value="TRANSCRIPTIONAL REGULATORY PROTEIN DPIA"/>
    <property type="match status" value="1"/>
</dbReference>
<dbReference type="InterPro" id="IPR001789">
    <property type="entry name" value="Sig_transdc_resp-reg_receiver"/>
</dbReference>
<keyword evidence="5" id="KW-0805">Transcription regulation</keyword>
<reference evidence="11 12" key="1">
    <citation type="submission" date="2015-07" db="EMBL/GenBank/DDBJ databases">
        <title>High-quality draft genome sequence of Oceanobacillus caeni HM6, a bacillus isolated from a human feces.</title>
        <authorList>
            <person name="Kumar J."/>
            <person name="Verma M.K."/>
            <person name="Pandey R."/>
            <person name="Bhambi M."/>
            <person name="Chauhan N."/>
        </authorList>
    </citation>
    <scope>NUCLEOTIDE SEQUENCE [LARGE SCALE GENOMIC DNA]</scope>
    <source>
        <strain evidence="11 12">HM6</strain>
    </source>
</reference>
<evidence type="ECO:0000256" key="7">
    <source>
        <dbReference type="ARBA" id="ARBA00023159"/>
    </source>
</evidence>
<proteinExistence type="predicted"/>
<keyword evidence="4" id="KW-0902">Two-component regulatory system</keyword>
<dbReference type="InterPro" id="IPR051271">
    <property type="entry name" value="2C-system_Tx_regulators"/>
</dbReference>
<evidence type="ECO:0000259" key="10">
    <source>
        <dbReference type="PROSITE" id="PS50110"/>
    </source>
</evidence>
<feature type="modified residue" description="4-aspartylphosphate" evidence="9">
    <location>
        <position position="54"/>
    </location>
</feature>
<dbReference type="EMBL" id="LGTK01000059">
    <property type="protein sequence ID" value="KPH72140.1"/>
    <property type="molecule type" value="Genomic_DNA"/>
</dbReference>
<protein>
    <submittedName>
        <fullName evidence="11">Transcriptional regulator</fullName>
    </submittedName>
</protein>
<accession>A0ABR5MH91</accession>
<keyword evidence="8" id="KW-0804">Transcription</keyword>
<dbReference type="Gene3D" id="3.40.50.2300">
    <property type="match status" value="1"/>
</dbReference>
<dbReference type="PROSITE" id="PS50110">
    <property type="entry name" value="RESPONSE_REGULATORY"/>
    <property type="match status" value="1"/>
</dbReference>
<evidence type="ECO:0000256" key="3">
    <source>
        <dbReference type="ARBA" id="ARBA00022553"/>
    </source>
</evidence>
<dbReference type="InterPro" id="IPR036390">
    <property type="entry name" value="WH_DNA-bd_sf"/>
</dbReference>
<comment type="subcellular location">
    <subcellularLocation>
        <location evidence="1">Cytoplasm</location>
    </subcellularLocation>
</comment>
<keyword evidence="12" id="KW-1185">Reference proteome</keyword>
<sequence length="230" mass="26275">MIRVAIAEDDFRIGKIHEAYIEKLEGMCVVGSALNASDTLELLDKQSVDLLLMDIYMPDRLGTELLQEIRESHPGLDVIMITASTDKAFLEKSLEYGVFQYLIKPVDIKKFNKTMDQYKKKKQLFKKTKEVNQELLESIFGTDQTTIIQKNNLPSGIDSVTLEKVMDLLQSFPEGITSEKVGEKMGASRTTARRYLEYLVGTGYLKTESVYGIVGRPERRYYLQEKNIKL</sequence>
<dbReference type="RefSeq" id="WP_060668961.1">
    <property type="nucleotide sequence ID" value="NZ_LGTK01000059.1"/>
</dbReference>
<dbReference type="InterPro" id="IPR036388">
    <property type="entry name" value="WH-like_DNA-bd_sf"/>
</dbReference>
<dbReference type="Pfam" id="PF00072">
    <property type="entry name" value="Response_reg"/>
    <property type="match status" value="1"/>
</dbReference>
<feature type="domain" description="Response regulatory" evidence="10">
    <location>
        <begin position="3"/>
        <end position="119"/>
    </location>
</feature>
<dbReference type="InterPro" id="IPR011006">
    <property type="entry name" value="CheY-like_superfamily"/>
</dbReference>
<dbReference type="Proteomes" id="UP000037854">
    <property type="component" value="Unassembled WGS sequence"/>
</dbReference>
<keyword evidence="2" id="KW-0963">Cytoplasm</keyword>
<evidence type="ECO:0000256" key="9">
    <source>
        <dbReference type="PROSITE-ProRule" id="PRU00169"/>
    </source>
</evidence>
<name>A0ABR5MH91_9BACI</name>
<dbReference type="SUPFAM" id="SSF46785">
    <property type="entry name" value="Winged helix' DNA-binding domain"/>
    <property type="match status" value="1"/>
</dbReference>
<dbReference type="PANTHER" id="PTHR45526:SF6">
    <property type="entry name" value="TRANSCRIPTIONAL REGULATORY PROTEIN CITT"/>
    <property type="match status" value="1"/>
</dbReference>
<evidence type="ECO:0000256" key="2">
    <source>
        <dbReference type="ARBA" id="ARBA00022490"/>
    </source>
</evidence>
<dbReference type="InterPro" id="IPR048714">
    <property type="entry name" value="DpiA-like_HTH"/>
</dbReference>
<comment type="caution">
    <text evidence="11">The sequence shown here is derived from an EMBL/GenBank/DDBJ whole genome shotgun (WGS) entry which is preliminary data.</text>
</comment>
<evidence type="ECO:0000256" key="8">
    <source>
        <dbReference type="ARBA" id="ARBA00023163"/>
    </source>
</evidence>
<dbReference type="Pfam" id="PF20714">
    <property type="entry name" value="HTH_64"/>
    <property type="match status" value="1"/>
</dbReference>
<evidence type="ECO:0000313" key="11">
    <source>
        <dbReference type="EMBL" id="KPH72140.1"/>
    </source>
</evidence>
<gene>
    <name evidence="11" type="ORF">AFL42_13885</name>
</gene>
<organism evidence="11 12">
    <name type="scientific">Oceanobacillus caeni</name>
    <dbReference type="NCBI Taxonomy" id="405946"/>
    <lineage>
        <taxon>Bacteria</taxon>
        <taxon>Bacillati</taxon>
        <taxon>Bacillota</taxon>
        <taxon>Bacilli</taxon>
        <taxon>Bacillales</taxon>
        <taxon>Bacillaceae</taxon>
        <taxon>Oceanobacillus</taxon>
    </lineage>
</organism>
<dbReference type="SMART" id="SM00448">
    <property type="entry name" value="REC"/>
    <property type="match status" value="1"/>
</dbReference>
<dbReference type="SUPFAM" id="SSF52172">
    <property type="entry name" value="CheY-like"/>
    <property type="match status" value="1"/>
</dbReference>
<evidence type="ECO:0000256" key="6">
    <source>
        <dbReference type="ARBA" id="ARBA00023125"/>
    </source>
</evidence>
<keyword evidence="7" id="KW-0010">Activator</keyword>
<keyword evidence="3 9" id="KW-0597">Phosphoprotein</keyword>
<evidence type="ECO:0000313" key="12">
    <source>
        <dbReference type="Proteomes" id="UP000037854"/>
    </source>
</evidence>
<dbReference type="InterPro" id="IPR024187">
    <property type="entry name" value="Sig_transdc_resp-reg_cit/mal"/>
</dbReference>